<dbReference type="EMBL" id="AMQN01008655">
    <property type="status" value="NOT_ANNOTATED_CDS"/>
    <property type="molecule type" value="Genomic_DNA"/>
</dbReference>
<dbReference type="PANTHER" id="PTHR10582">
    <property type="entry name" value="TRANSIENT RECEPTOR POTENTIAL ION CHANNEL PROTEIN"/>
    <property type="match status" value="1"/>
</dbReference>
<dbReference type="InterPro" id="IPR036770">
    <property type="entry name" value="Ankyrin_rpt-contain_sf"/>
</dbReference>
<feature type="transmembrane region" description="Helical" evidence="2">
    <location>
        <begin position="333"/>
        <end position="353"/>
    </location>
</feature>
<keyword evidence="1" id="KW-0677">Repeat</keyword>
<keyword evidence="5" id="KW-1185">Reference proteome</keyword>
<dbReference type="GO" id="GO:0098703">
    <property type="term" value="P:calcium ion import across plasma membrane"/>
    <property type="evidence" value="ECO:0007669"/>
    <property type="project" value="TreeGrafter"/>
</dbReference>
<reference evidence="3 5" key="2">
    <citation type="journal article" date="2013" name="Nature">
        <title>Insights into bilaterian evolution from three spiralian genomes.</title>
        <authorList>
            <person name="Simakov O."/>
            <person name="Marletaz F."/>
            <person name="Cho S.J."/>
            <person name="Edsinger-Gonzales E."/>
            <person name="Havlak P."/>
            <person name="Hellsten U."/>
            <person name="Kuo D.H."/>
            <person name="Larsson T."/>
            <person name="Lv J."/>
            <person name="Arendt D."/>
            <person name="Savage R."/>
            <person name="Osoegawa K."/>
            <person name="de Jong P."/>
            <person name="Grimwood J."/>
            <person name="Chapman J.A."/>
            <person name="Shapiro H."/>
            <person name="Aerts A."/>
            <person name="Otillar R.P."/>
            <person name="Terry A.Y."/>
            <person name="Boore J.L."/>
            <person name="Grigoriev I.V."/>
            <person name="Lindberg D.R."/>
            <person name="Seaver E.C."/>
            <person name="Weisblat D.A."/>
            <person name="Putnam N.H."/>
            <person name="Rokhsar D.S."/>
        </authorList>
    </citation>
    <scope>NUCLEOTIDE SEQUENCE</scope>
    <source>
        <strain evidence="3 5">I ESC-2004</strain>
    </source>
</reference>
<dbReference type="GO" id="GO:0005886">
    <property type="term" value="C:plasma membrane"/>
    <property type="evidence" value="ECO:0007669"/>
    <property type="project" value="TreeGrafter"/>
</dbReference>
<gene>
    <name evidence="3" type="ORF">CAPTEDRAFT_191200</name>
</gene>
<dbReference type="STRING" id="283909.R7UAF1"/>
<feature type="transmembrane region" description="Helical" evidence="2">
    <location>
        <begin position="400"/>
        <end position="422"/>
    </location>
</feature>
<dbReference type="AlphaFoldDB" id="R7UAF1"/>
<dbReference type="GO" id="GO:0005262">
    <property type="term" value="F:calcium channel activity"/>
    <property type="evidence" value="ECO:0007669"/>
    <property type="project" value="TreeGrafter"/>
</dbReference>
<keyword evidence="2" id="KW-0812">Transmembrane</keyword>
<feature type="transmembrane region" description="Helical" evidence="2">
    <location>
        <begin position="480"/>
        <end position="499"/>
    </location>
</feature>
<feature type="transmembrane region" description="Helical" evidence="2">
    <location>
        <begin position="442"/>
        <end position="459"/>
    </location>
</feature>
<dbReference type="EnsemblMetazoa" id="CapteT191200">
    <property type="protein sequence ID" value="CapteP191200"/>
    <property type="gene ID" value="CapteG191200"/>
</dbReference>
<dbReference type="Gene3D" id="1.25.40.20">
    <property type="entry name" value="Ankyrin repeat-containing domain"/>
    <property type="match status" value="1"/>
</dbReference>
<sequence>MPIHASHSSTRHLHRMPTQDRDYDLAIFESNPSGEHLQFCKEAKDRCVRFLRRKFLDFTCRDFNRVTTTHAVERHWLPVTSFHIALLYNKQFVYDILQELNQDEVQFVLTSLIDYKEFHVEDDSRQDLEIHAIGLDAAVDWTSHDYETKTFSFHLPLALTMCNGSEDLLKTMIEGGADVLQTDVDGNNVIHSLVELSIRHPQQALDMYHTLLEDLVADKISRQKLLLSANSSKLTPLDYASEKCLPEMIHAIMNTEGVYKFLIRHCGTHVHSLYEVTHDETTNEECGKSLLQSLSVATEKQLARLDDFHLLEKEPFATWFKVKEKSNLWHTRFWMSMWGFYVALYLSSIVWFGEVKRDLPKMYHVIMLTISYIFLLTEIKGLYVNYPYLKMIVGRIKKGLYPLTLASAYRVFQSIFILTVIATNNIHLFSEGCDAGSRLERILQVANIFCGFMSVMFFTQLSEAMGHYLTVIEKMLFNTLAFLSIWWVIFLAFATSFYLNNIDFTCPGNDSTLLFTSPTQQSFSSIYHSIYETFLLVLAVVAPKSWYFEDSNDPDLSVVLYILCLIVNTLVLLNLLIAIMNERVVEICRHKHSILKLNQLSIYLLIGDKRKSDQNFWKRWKFTENWTDTHKHFIRNNEKTKLYLHVVERTKEC</sequence>
<name>R7UAF1_CAPTE</name>
<feature type="transmembrane region" description="Helical" evidence="2">
    <location>
        <begin position="526"/>
        <end position="546"/>
    </location>
</feature>
<organism evidence="3">
    <name type="scientific">Capitella teleta</name>
    <name type="common">Polychaete worm</name>
    <dbReference type="NCBI Taxonomy" id="283909"/>
    <lineage>
        <taxon>Eukaryota</taxon>
        <taxon>Metazoa</taxon>
        <taxon>Spiralia</taxon>
        <taxon>Lophotrochozoa</taxon>
        <taxon>Annelida</taxon>
        <taxon>Polychaeta</taxon>
        <taxon>Sedentaria</taxon>
        <taxon>Scolecida</taxon>
        <taxon>Capitellidae</taxon>
        <taxon>Capitella</taxon>
    </lineage>
</organism>
<accession>R7UAF1</accession>
<keyword evidence="2" id="KW-0472">Membrane</keyword>
<dbReference type="OrthoDB" id="10627251at2759"/>
<dbReference type="HOGENOM" id="CLU_039553_0_0_1"/>
<proteinExistence type="predicted"/>
<dbReference type="EMBL" id="KB303655">
    <property type="protein sequence ID" value="ELU02919.1"/>
    <property type="molecule type" value="Genomic_DNA"/>
</dbReference>
<reference evidence="5" key="1">
    <citation type="submission" date="2012-12" db="EMBL/GenBank/DDBJ databases">
        <authorList>
            <person name="Hellsten U."/>
            <person name="Grimwood J."/>
            <person name="Chapman J.A."/>
            <person name="Shapiro H."/>
            <person name="Aerts A."/>
            <person name="Otillar R.P."/>
            <person name="Terry A.Y."/>
            <person name="Boore J.L."/>
            <person name="Simakov O."/>
            <person name="Marletaz F."/>
            <person name="Cho S.-J."/>
            <person name="Edsinger-Gonzales E."/>
            <person name="Havlak P."/>
            <person name="Kuo D.-H."/>
            <person name="Larsson T."/>
            <person name="Lv J."/>
            <person name="Arendt D."/>
            <person name="Savage R."/>
            <person name="Osoegawa K."/>
            <person name="de Jong P."/>
            <person name="Lindberg D.R."/>
            <person name="Seaver E.C."/>
            <person name="Weisblat D.A."/>
            <person name="Putnam N.H."/>
            <person name="Grigoriev I.V."/>
            <person name="Rokhsar D.S."/>
        </authorList>
    </citation>
    <scope>NUCLEOTIDE SEQUENCE</scope>
    <source>
        <strain evidence="5">I ESC-2004</strain>
    </source>
</reference>
<dbReference type="Proteomes" id="UP000014760">
    <property type="component" value="Unassembled WGS sequence"/>
</dbReference>
<dbReference type="PANTHER" id="PTHR10582:SF2">
    <property type="entry name" value="INACTIVE"/>
    <property type="match status" value="1"/>
</dbReference>
<evidence type="ECO:0000256" key="2">
    <source>
        <dbReference type="SAM" id="Phobius"/>
    </source>
</evidence>
<feature type="transmembrane region" description="Helical" evidence="2">
    <location>
        <begin position="558"/>
        <end position="580"/>
    </location>
</feature>
<feature type="transmembrane region" description="Helical" evidence="2">
    <location>
        <begin position="365"/>
        <end position="388"/>
    </location>
</feature>
<evidence type="ECO:0000256" key="1">
    <source>
        <dbReference type="ARBA" id="ARBA00022737"/>
    </source>
</evidence>
<protein>
    <submittedName>
        <fullName evidence="3 4">Uncharacterized protein</fullName>
    </submittedName>
</protein>
<evidence type="ECO:0000313" key="5">
    <source>
        <dbReference type="Proteomes" id="UP000014760"/>
    </source>
</evidence>
<dbReference type="OMA" id="ASAFHIC"/>
<keyword evidence="2" id="KW-1133">Transmembrane helix</keyword>
<dbReference type="InterPro" id="IPR024862">
    <property type="entry name" value="TRPV"/>
</dbReference>
<dbReference type="SUPFAM" id="SSF48403">
    <property type="entry name" value="Ankyrin repeat"/>
    <property type="match status" value="1"/>
</dbReference>
<reference evidence="4" key="3">
    <citation type="submission" date="2015-06" db="UniProtKB">
        <authorList>
            <consortium name="EnsemblMetazoa"/>
        </authorList>
    </citation>
    <scope>IDENTIFICATION</scope>
</reference>
<evidence type="ECO:0000313" key="4">
    <source>
        <dbReference type="EnsemblMetazoa" id="CapteP191200"/>
    </source>
</evidence>
<evidence type="ECO:0000313" key="3">
    <source>
        <dbReference type="EMBL" id="ELU02919.1"/>
    </source>
</evidence>